<organism evidence="2 3">
    <name type="scientific">Paraclostridium benzoelyticum</name>
    <dbReference type="NCBI Taxonomy" id="1629550"/>
    <lineage>
        <taxon>Bacteria</taxon>
        <taxon>Bacillati</taxon>
        <taxon>Bacillota</taxon>
        <taxon>Clostridia</taxon>
        <taxon>Peptostreptococcales</taxon>
        <taxon>Peptostreptococcaceae</taxon>
        <taxon>Paraclostridium</taxon>
    </lineage>
</organism>
<dbReference type="PATRIC" id="fig|1629550.3.peg.2782"/>
<dbReference type="EMBL" id="LBBT01000342">
    <property type="protein sequence ID" value="KKY00039.1"/>
    <property type="molecule type" value="Genomic_DNA"/>
</dbReference>
<feature type="transmembrane region" description="Helical" evidence="1">
    <location>
        <begin position="12"/>
        <end position="29"/>
    </location>
</feature>
<protein>
    <submittedName>
        <fullName evidence="2">Uncharacterized protein</fullName>
    </submittedName>
</protein>
<keyword evidence="1" id="KW-0812">Transmembrane</keyword>
<dbReference type="RefSeq" id="WP_046824207.1">
    <property type="nucleotide sequence ID" value="NZ_JBCLWQ010000002.1"/>
</dbReference>
<dbReference type="Proteomes" id="UP000034407">
    <property type="component" value="Unassembled WGS sequence"/>
</dbReference>
<accession>A0A0M3DEZ2</accession>
<evidence type="ECO:0000313" key="3">
    <source>
        <dbReference type="Proteomes" id="UP000034407"/>
    </source>
</evidence>
<gene>
    <name evidence="2" type="ORF">VN21_16390</name>
</gene>
<proteinExistence type="predicted"/>
<evidence type="ECO:0000313" key="2">
    <source>
        <dbReference type="EMBL" id="KKY00039.1"/>
    </source>
</evidence>
<sequence>MKTKKNKININIFLVLFLVLNFSFIYLKLDKKEKLLDNQIKVIKKLQDEKEQRLKDVYREDIVISIQKQFKDIATIKYIKTDLNSDNEIELEGEINGDRKLIYQSIENINNSKKKITIDSINITKIDENIIDCKFKVKVI</sequence>
<keyword evidence="1" id="KW-0472">Membrane</keyword>
<name>A0A0M3DEZ2_9FIRM</name>
<comment type="caution">
    <text evidence="2">The sequence shown here is derived from an EMBL/GenBank/DDBJ whole genome shotgun (WGS) entry which is preliminary data.</text>
</comment>
<keyword evidence="3" id="KW-1185">Reference proteome</keyword>
<reference evidence="2 3" key="1">
    <citation type="submission" date="2015-04" db="EMBL/GenBank/DDBJ databases">
        <title>Microcin producing Clostridium sp. JC272T.</title>
        <authorList>
            <person name="Jyothsna T."/>
            <person name="Sasikala C."/>
            <person name="Ramana C."/>
        </authorList>
    </citation>
    <scope>NUCLEOTIDE SEQUENCE [LARGE SCALE GENOMIC DNA]</scope>
    <source>
        <strain evidence="2 3">JC272</strain>
    </source>
</reference>
<keyword evidence="1" id="KW-1133">Transmembrane helix</keyword>
<evidence type="ECO:0000256" key="1">
    <source>
        <dbReference type="SAM" id="Phobius"/>
    </source>
</evidence>
<dbReference type="AlphaFoldDB" id="A0A0M3DEZ2"/>